<keyword evidence="2" id="KW-1185">Reference proteome</keyword>
<dbReference type="Proteomes" id="UP000823486">
    <property type="component" value="Unassembled WGS sequence"/>
</dbReference>
<evidence type="ECO:0000313" key="2">
    <source>
        <dbReference type="Proteomes" id="UP000823486"/>
    </source>
</evidence>
<proteinExistence type="predicted"/>
<gene>
    <name evidence="1" type="ORF">JOC77_000906</name>
</gene>
<protein>
    <submittedName>
        <fullName evidence="1">Uncharacterized protein</fullName>
    </submittedName>
</protein>
<dbReference type="EMBL" id="JAFBFI010000002">
    <property type="protein sequence ID" value="MBM7691501.1"/>
    <property type="molecule type" value="Genomic_DNA"/>
</dbReference>
<organism evidence="1 2">
    <name type="scientific">Peribacillus deserti</name>
    <dbReference type="NCBI Taxonomy" id="673318"/>
    <lineage>
        <taxon>Bacteria</taxon>
        <taxon>Bacillati</taxon>
        <taxon>Bacillota</taxon>
        <taxon>Bacilli</taxon>
        <taxon>Bacillales</taxon>
        <taxon>Bacillaceae</taxon>
        <taxon>Peribacillus</taxon>
    </lineage>
</organism>
<evidence type="ECO:0000313" key="1">
    <source>
        <dbReference type="EMBL" id="MBM7691501.1"/>
    </source>
</evidence>
<sequence>MARIAIVSAGLDAQLWGLFIAGNANVFFNTTGPIVLINFGPVFRFL</sequence>
<accession>A0ABS2QED0</accession>
<name>A0ABS2QED0_9BACI</name>
<comment type="caution">
    <text evidence="1">The sequence shown here is derived from an EMBL/GenBank/DDBJ whole genome shotgun (WGS) entry which is preliminary data.</text>
</comment>
<reference evidence="1 2" key="1">
    <citation type="submission" date="2021-01" db="EMBL/GenBank/DDBJ databases">
        <title>Genomic Encyclopedia of Type Strains, Phase IV (KMG-IV): sequencing the most valuable type-strain genomes for metagenomic binning, comparative biology and taxonomic classification.</title>
        <authorList>
            <person name="Goeker M."/>
        </authorList>
    </citation>
    <scope>NUCLEOTIDE SEQUENCE [LARGE SCALE GENOMIC DNA]</scope>
    <source>
        <strain evidence="1 2">DSM 105482</strain>
    </source>
</reference>